<evidence type="ECO:0000256" key="3">
    <source>
        <dbReference type="ARBA" id="ARBA00022691"/>
    </source>
</evidence>
<organism evidence="8 9">
    <name type="scientific">Candidatus Borkfalkia faecigallinarum</name>
    <dbReference type="NCBI Taxonomy" id="2838509"/>
    <lineage>
        <taxon>Bacteria</taxon>
        <taxon>Bacillati</taxon>
        <taxon>Bacillota</taxon>
        <taxon>Clostridia</taxon>
        <taxon>Christensenellales</taxon>
        <taxon>Christensenellaceae</taxon>
        <taxon>Candidatus Borkfalkia</taxon>
    </lineage>
</organism>
<dbReference type="SFLD" id="SFLDS00029">
    <property type="entry name" value="Radical_SAM"/>
    <property type="match status" value="1"/>
</dbReference>
<evidence type="ECO:0000256" key="5">
    <source>
        <dbReference type="ARBA" id="ARBA00023004"/>
    </source>
</evidence>
<dbReference type="SFLD" id="SFLDG01094">
    <property type="entry name" value="Uncharacterised_Radical_SAM_Su"/>
    <property type="match status" value="1"/>
</dbReference>
<comment type="cofactor">
    <cofactor evidence="1">
        <name>[4Fe-4S] cluster</name>
        <dbReference type="ChEBI" id="CHEBI:49883"/>
    </cofactor>
</comment>
<reference evidence="8" key="1">
    <citation type="journal article" date="2021" name="PeerJ">
        <title>Extensive microbial diversity within the chicken gut microbiome revealed by metagenomics and culture.</title>
        <authorList>
            <person name="Gilroy R."/>
            <person name="Ravi A."/>
            <person name="Getino M."/>
            <person name="Pursley I."/>
            <person name="Horton D.L."/>
            <person name="Alikhan N.F."/>
            <person name="Baker D."/>
            <person name="Gharbi K."/>
            <person name="Hall N."/>
            <person name="Watson M."/>
            <person name="Adriaenssens E.M."/>
            <person name="Foster-Nyarko E."/>
            <person name="Jarju S."/>
            <person name="Secka A."/>
            <person name="Antonio M."/>
            <person name="Oren A."/>
            <person name="Chaudhuri R.R."/>
            <person name="La Ragione R."/>
            <person name="Hildebrand F."/>
            <person name="Pallen M.J."/>
        </authorList>
    </citation>
    <scope>NUCLEOTIDE SEQUENCE</scope>
    <source>
        <strain evidence="8">26628</strain>
    </source>
</reference>
<reference evidence="8" key="2">
    <citation type="submission" date="2021-04" db="EMBL/GenBank/DDBJ databases">
        <authorList>
            <person name="Gilroy R."/>
        </authorList>
    </citation>
    <scope>NUCLEOTIDE SEQUENCE</scope>
    <source>
        <strain evidence="8">26628</strain>
    </source>
</reference>
<gene>
    <name evidence="8" type="ORF">H9737_03585</name>
</gene>
<accession>A0A9D1VUC7</accession>
<evidence type="ECO:0000313" key="9">
    <source>
        <dbReference type="Proteomes" id="UP000824249"/>
    </source>
</evidence>
<dbReference type="InterPro" id="IPR034457">
    <property type="entry name" value="Organic_radical-activating"/>
</dbReference>
<protein>
    <submittedName>
        <fullName evidence="8">Anaerobic ribonucleoside-triphosphate reductase activating protein</fullName>
    </submittedName>
</protein>
<dbReference type="InterPro" id="IPR007197">
    <property type="entry name" value="rSAM"/>
</dbReference>
<dbReference type="InterPro" id="IPR058240">
    <property type="entry name" value="rSAM_sf"/>
</dbReference>
<dbReference type="GO" id="GO:0003824">
    <property type="term" value="F:catalytic activity"/>
    <property type="evidence" value="ECO:0007669"/>
    <property type="project" value="InterPro"/>
</dbReference>
<keyword evidence="2" id="KW-0004">4Fe-4S</keyword>
<dbReference type="PANTHER" id="PTHR30352:SF13">
    <property type="entry name" value="GLYCYL-RADICAL ENZYME ACTIVATING ENZYME YJJW-RELATED"/>
    <property type="match status" value="1"/>
</dbReference>
<evidence type="ECO:0000256" key="4">
    <source>
        <dbReference type="ARBA" id="ARBA00022723"/>
    </source>
</evidence>
<dbReference type="Pfam" id="PF04055">
    <property type="entry name" value="Radical_SAM"/>
    <property type="match status" value="1"/>
</dbReference>
<keyword evidence="3" id="KW-0949">S-adenosyl-L-methionine</keyword>
<dbReference type="CDD" id="cd01335">
    <property type="entry name" value="Radical_SAM"/>
    <property type="match status" value="1"/>
</dbReference>
<evidence type="ECO:0000259" key="7">
    <source>
        <dbReference type="PROSITE" id="PS51918"/>
    </source>
</evidence>
<dbReference type="Gene3D" id="3.20.20.70">
    <property type="entry name" value="Aldolase class I"/>
    <property type="match status" value="1"/>
</dbReference>
<keyword evidence="4" id="KW-0479">Metal-binding</keyword>
<name>A0A9D1VUC7_9FIRM</name>
<evidence type="ECO:0000313" key="8">
    <source>
        <dbReference type="EMBL" id="HIX46755.1"/>
    </source>
</evidence>
<dbReference type="AlphaFoldDB" id="A0A9D1VUC7"/>
<dbReference type="GO" id="GO:0046872">
    <property type="term" value="F:metal ion binding"/>
    <property type="evidence" value="ECO:0007669"/>
    <property type="project" value="UniProtKB-KW"/>
</dbReference>
<dbReference type="InterPro" id="IPR012840">
    <property type="entry name" value="NrdG2"/>
</dbReference>
<evidence type="ECO:0000256" key="6">
    <source>
        <dbReference type="ARBA" id="ARBA00023014"/>
    </source>
</evidence>
<dbReference type="NCBIfam" id="TIGR02495">
    <property type="entry name" value="NrdG2"/>
    <property type="match status" value="1"/>
</dbReference>
<dbReference type="SUPFAM" id="SSF102114">
    <property type="entry name" value="Radical SAM enzymes"/>
    <property type="match status" value="1"/>
</dbReference>
<sequence length="231" mass="25069">MKIAGLQKTTLLDYPGKVACTVFLAGCNFRCPYCQNAEIAFAQGGEDIPQEELLAFLRRRRGILDGVCVTGGEPLVHTRIGELLRKIKALGYAVKLDTNGSFPARLKALCAEGLVDFVAMDIKHAPAQYARAAGVPADMDAIGESAAFLLGGSVPYELRTTVARGLHTAADMEEIGRWLRGAKRYYLQNFRPGDTLPPGCTLEPFSDEEMLALKRALAPFIPAVRIRGEGE</sequence>
<feature type="domain" description="Radical SAM core" evidence="7">
    <location>
        <begin position="13"/>
        <end position="229"/>
    </location>
</feature>
<dbReference type="PROSITE" id="PS51918">
    <property type="entry name" value="RADICAL_SAM"/>
    <property type="match status" value="1"/>
</dbReference>
<dbReference type="PANTHER" id="PTHR30352">
    <property type="entry name" value="PYRUVATE FORMATE-LYASE-ACTIVATING ENZYME"/>
    <property type="match status" value="1"/>
</dbReference>
<evidence type="ECO:0000256" key="1">
    <source>
        <dbReference type="ARBA" id="ARBA00001966"/>
    </source>
</evidence>
<dbReference type="GO" id="GO:0051539">
    <property type="term" value="F:4 iron, 4 sulfur cluster binding"/>
    <property type="evidence" value="ECO:0007669"/>
    <property type="project" value="UniProtKB-KW"/>
</dbReference>
<comment type="caution">
    <text evidence="8">The sequence shown here is derived from an EMBL/GenBank/DDBJ whole genome shotgun (WGS) entry which is preliminary data.</text>
</comment>
<dbReference type="InterPro" id="IPR013785">
    <property type="entry name" value="Aldolase_TIM"/>
</dbReference>
<proteinExistence type="predicted"/>
<keyword evidence="5" id="KW-0408">Iron</keyword>
<dbReference type="Proteomes" id="UP000824249">
    <property type="component" value="Unassembled WGS sequence"/>
</dbReference>
<keyword evidence="6" id="KW-0411">Iron-sulfur</keyword>
<dbReference type="EMBL" id="DXFD01000056">
    <property type="protein sequence ID" value="HIX46755.1"/>
    <property type="molecule type" value="Genomic_DNA"/>
</dbReference>
<evidence type="ECO:0000256" key="2">
    <source>
        <dbReference type="ARBA" id="ARBA00022485"/>
    </source>
</evidence>